<evidence type="ECO:0000313" key="2">
    <source>
        <dbReference type="EMBL" id="BAA30770.1"/>
    </source>
</evidence>
<protein>
    <recommendedName>
        <fullName evidence="4">Small multi-drug export protein</fullName>
    </recommendedName>
</protein>
<dbReference type="PIR" id="B71046">
    <property type="entry name" value="B71046"/>
</dbReference>
<dbReference type="Proteomes" id="UP000000752">
    <property type="component" value="Chromosome"/>
</dbReference>
<proteinExistence type="predicted"/>
<dbReference type="PANTHER" id="PTHR36007:SF2">
    <property type="entry name" value="TRANSPORT PROTEIN-RELATED"/>
    <property type="match status" value="1"/>
</dbReference>
<accession>O59343</accession>
<feature type="transmembrane region" description="Helical" evidence="1">
    <location>
        <begin position="133"/>
        <end position="157"/>
    </location>
</feature>
<evidence type="ECO:0000256" key="1">
    <source>
        <dbReference type="SAM" id="Phobius"/>
    </source>
</evidence>
<sequence>MEEDEGMKFVEILLLSLVPTFEGRYAIIYGLAKGYPMLETLSASVLGVLILSITLPKLLPVIDVIMDKLKGTGLKPFADLYTSYLERTRKKAKPYVERWGFLGLMIFVAIPLPGTGIWTGALASYLLGISERASIPALLIGGLLSVMITAFPAIGYLKI</sequence>
<keyword evidence="1" id="KW-0812">Transmembrane</keyword>
<dbReference type="InterPro" id="IPR009577">
    <property type="entry name" value="Sm_multidrug_ex"/>
</dbReference>
<dbReference type="eggNOG" id="arCOG01330">
    <property type="taxonomic scope" value="Archaea"/>
</dbReference>
<dbReference type="EnsemblBacteria" id="BAA30770">
    <property type="protein sequence ID" value="BAA30770"/>
    <property type="gene ID" value="BAA30770"/>
</dbReference>
<dbReference type="PANTHER" id="PTHR36007">
    <property type="entry name" value="TRANSPORT PROTEIN-RELATED"/>
    <property type="match status" value="1"/>
</dbReference>
<feature type="transmembrane region" description="Helical" evidence="1">
    <location>
        <begin position="44"/>
        <end position="66"/>
    </location>
</feature>
<keyword evidence="1" id="KW-1133">Transmembrane helix</keyword>
<evidence type="ECO:0008006" key="4">
    <source>
        <dbReference type="Google" id="ProtNLM"/>
    </source>
</evidence>
<dbReference type="EMBL" id="BA000001">
    <property type="protein sequence ID" value="BAA30770.1"/>
    <property type="molecule type" value="Genomic_DNA"/>
</dbReference>
<name>O59343_PYRHO</name>
<organism evidence="2 3">
    <name type="scientific">Pyrococcus horikoshii (strain ATCC 700860 / DSM 12428 / JCM 9974 / NBRC 100139 / OT-3)</name>
    <dbReference type="NCBI Taxonomy" id="70601"/>
    <lineage>
        <taxon>Archaea</taxon>
        <taxon>Methanobacteriati</taxon>
        <taxon>Methanobacteriota</taxon>
        <taxon>Thermococci</taxon>
        <taxon>Thermococcales</taxon>
        <taxon>Thermococcaceae</taxon>
        <taxon>Pyrococcus</taxon>
    </lineage>
</organism>
<reference evidence="2 3" key="1">
    <citation type="journal article" date="1998" name="DNA Res.">
        <title>Complete sequence and gene organization of the genome of a hyper-thermophilic archaebacterium, Pyrococcus horikoshii OT3.</title>
        <authorList>
            <person name="Kawarabayasi Y."/>
            <person name="Sawada M."/>
            <person name="Horikawa H."/>
            <person name="Haikawa Y."/>
            <person name="Hino Y."/>
            <person name="Yamamoto S."/>
            <person name="Sekine M."/>
            <person name="Baba S."/>
            <person name="Kosugi H."/>
            <person name="Hosoyama A."/>
            <person name="Nagai Y."/>
            <person name="Sakai M."/>
            <person name="Ogura K."/>
            <person name="Otuka R."/>
            <person name="Nakazawa H."/>
            <person name="Takamiya M."/>
            <person name="Ohfuku Y."/>
            <person name="Funahashi T."/>
            <person name="Tanaka T."/>
            <person name="Kudoh Y."/>
            <person name="Yamazaki J."/>
            <person name="Kushida N."/>
            <person name="Oguchi A."/>
            <person name="Aoki K."/>
            <person name="Nakamura Y."/>
            <person name="Robb T.F."/>
            <person name="Horikoshi K."/>
            <person name="Masuchi Y."/>
            <person name="Shizuya H."/>
            <person name="Kikuchi H."/>
        </authorList>
    </citation>
    <scope>NUCLEOTIDE SEQUENCE [LARGE SCALE GENOMIC DNA]</scope>
    <source>
        <strain evidence="3">ATCC 700860 / DSM 12428 / JCM 9974 / NBRC 100139 / OT-3</strain>
    </source>
</reference>
<feature type="transmembrane region" description="Helical" evidence="1">
    <location>
        <begin position="99"/>
        <end position="127"/>
    </location>
</feature>
<dbReference type="AlphaFoldDB" id="O59343"/>
<keyword evidence="1" id="KW-0472">Membrane</keyword>
<evidence type="ECO:0000313" key="3">
    <source>
        <dbReference type="Proteomes" id="UP000000752"/>
    </source>
</evidence>
<dbReference type="STRING" id="70601.gene:9378651"/>
<dbReference type="Pfam" id="PF06695">
    <property type="entry name" value="Sm_multidrug_ex"/>
    <property type="match status" value="1"/>
</dbReference>
<keyword evidence="3" id="KW-1185">Reference proteome</keyword>
<gene>
    <name evidence="2" type="ordered locus">PH1658</name>
</gene>
<dbReference type="KEGG" id="pho:PH1658"/>